<dbReference type="InterPro" id="IPR016132">
    <property type="entry name" value="Phyto_chromo_attachment"/>
</dbReference>
<evidence type="ECO:0000256" key="7">
    <source>
        <dbReference type="ARBA" id="ARBA00023163"/>
    </source>
</evidence>
<organism evidence="11 12">
    <name type="scientific">Digitaria exilis</name>
    <dbReference type="NCBI Taxonomy" id="1010633"/>
    <lineage>
        <taxon>Eukaryota</taxon>
        <taxon>Viridiplantae</taxon>
        <taxon>Streptophyta</taxon>
        <taxon>Embryophyta</taxon>
        <taxon>Tracheophyta</taxon>
        <taxon>Spermatophyta</taxon>
        <taxon>Magnoliopsida</taxon>
        <taxon>Liliopsida</taxon>
        <taxon>Poales</taxon>
        <taxon>Poaceae</taxon>
        <taxon>PACMAD clade</taxon>
        <taxon>Panicoideae</taxon>
        <taxon>Panicodae</taxon>
        <taxon>Paniceae</taxon>
        <taxon>Anthephorinae</taxon>
        <taxon>Digitaria</taxon>
    </lineage>
</organism>
<dbReference type="InterPro" id="IPR000014">
    <property type="entry name" value="PAS"/>
</dbReference>
<dbReference type="Pfam" id="PF00989">
    <property type="entry name" value="PAS"/>
    <property type="match status" value="2"/>
</dbReference>
<name>A0A835BU46_9POAL</name>
<dbReference type="PRINTS" id="PR01033">
    <property type="entry name" value="PHYTOCHROME"/>
</dbReference>
<dbReference type="OrthoDB" id="2015534at2759"/>
<protein>
    <recommendedName>
        <fullName evidence="13">Phytochrome</fullName>
    </recommendedName>
</protein>
<dbReference type="GO" id="GO:0009584">
    <property type="term" value="P:detection of visible light"/>
    <property type="evidence" value="ECO:0007669"/>
    <property type="project" value="InterPro"/>
</dbReference>
<dbReference type="Pfam" id="PF00360">
    <property type="entry name" value="PHY"/>
    <property type="match status" value="1"/>
</dbReference>
<dbReference type="PROSITE" id="PS50112">
    <property type="entry name" value="PAS"/>
    <property type="match status" value="2"/>
</dbReference>
<dbReference type="SUPFAM" id="SSF55785">
    <property type="entry name" value="PYP-like sensor domain (PAS domain)"/>
    <property type="match status" value="3"/>
</dbReference>
<keyword evidence="5" id="KW-0157">Chromophore</keyword>
<dbReference type="EMBL" id="JACEFO010001753">
    <property type="protein sequence ID" value="KAF8711431.1"/>
    <property type="molecule type" value="Genomic_DNA"/>
</dbReference>
<dbReference type="InterPro" id="IPR029016">
    <property type="entry name" value="GAF-like_dom_sf"/>
</dbReference>
<evidence type="ECO:0000259" key="10">
    <source>
        <dbReference type="PROSITE" id="PS50112"/>
    </source>
</evidence>
<feature type="domain" description="PAS" evidence="10">
    <location>
        <begin position="681"/>
        <end position="736"/>
    </location>
</feature>
<dbReference type="FunFam" id="3.30.450.270:FF:000001">
    <property type="entry name" value="Phytochrome"/>
    <property type="match status" value="1"/>
</dbReference>
<dbReference type="SMART" id="SM00091">
    <property type="entry name" value="PAS"/>
    <property type="match status" value="2"/>
</dbReference>
<keyword evidence="3" id="KW-0600">Photoreceptor protein</keyword>
<feature type="domain" description="PAS" evidence="10">
    <location>
        <begin position="557"/>
        <end position="627"/>
    </location>
</feature>
<dbReference type="Proteomes" id="UP000636709">
    <property type="component" value="Unassembled WGS sequence"/>
</dbReference>
<reference evidence="11" key="1">
    <citation type="submission" date="2020-07" db="EMBL/GenBank/DDBJ databases">
        <title>Genome sequence and genetic diversity analysis of an under-domesticated orphan crop, white fonio (Digitaria exilis).</title>
        <authorList>
            <person name="Bennetzen J.L."/>
            <person name="Chen S."/>
            <person name="Ma X."/>
            <person name="Wang X."/>
            <person name="Yssel A.E.J."/>
            <person name="Chaluvadi S.R."/>
            <person name="Johnson M."/>
            <person name="Gangashetty P."/>
            <person name="Hamidou F."/>
            <person name="Sanogo M.D."/>
            <person name="Zwaenepoel A."/>
            <person name="Wallace J."/>
            <person name="Van De Peer Y."/>
            <person name="Van Deynze A."/>
        </authorList>
    </citation>
    <scope>NUCLEOTIDE SEQUENCE</scope>
    <source>
        <tissue evidence="11">Leaves</tissue>
    </source>
</reference>
<dbReference type="SUPFAM" id="SSF55781">
    <property type="entry name" value="GAF domain-like"/>
    <property type="match status" value="2"/>
</dbReference>
<dbReference type="Gene3D" id="3.30.450.270">
    <property type="match status" value="1"/>
</dbReference>
<evidence type="ECO:0000256" key="3">
    <source>
        <dbReference type="ARBA" id="ARBA00022543"/>
    </source>
</evidence>
<dbReference type="InterPro" id="IPR035965">
    <property type="entry name" value="PAS-like_dom_sf"/>
</dbReference>
<dbReference type="AlphaFoldDB" id="A0A835BU46"/>
<dbReference type="Gene3D" id="3.30.450.40">
    <property type="match status" value="1"/>
</dbReference>
<evidence type="ECO:0008006" key="13">
    <source>
        <dbReference type="Google" id="ProtNLM"/>
    </source>
</evidence>
<dbReference type="InterPro" id="IPR013516">
    <property type="entry name" value="Phyto_chromo_BS"/>
</dbReference>
<evidence type="ECO:0000256" key="4">
    <source>
        <dbReference type="ARBA" id="ARBA00022606"/>
    </source>
</evidence>
<dbReference type="Pfam" id="PF01590">
    <property type="entry name" value="GAF"/>
    <property type="match status" value="1"/>
</dbReference>
<evidence type="ECO:0000256" key="2">
    <source>
        <dbReference type="ARBA" id="ARBA00008235"/>
    </source>
</evidence>
<dbReference type="SMART" id="SM00065">
    <property type="entry name" value="GAF"/>
    <property type="match status" value="1"/>
</dbReference>
<dbReference type="GO" id="GO:0006355">
    <property type="term" value="P:regulation of DNA-templated transcription"/>
    <property type="evidence" value="ECO:0007669"/>
    <property type="project" value="InterPro"/>
</dbReference>
<dbReference type="InterPro" id="IPR013654">
    <property type="entry name" value="PAS_2"/>
</dbReference>
<keyword evidence="6" id="KW-0805">Transcription regulation</keyword>
<comment type="similarity">
    <text evidence="2">Belongs to the phytochrome family.</text>
</comment>
<dbReference type="InterPro" id="IPR043150">
    <property type="entry name" value="Phytochrome_PHY_sf"/>
</dbReference>
<dbReference type="Gene3D" id="3.30.450.20">
    <property type="entry name" value="PAS domain"/>
    <property type="match status" value="3"/>
</dbReference>
<comment type="caution">
    <text evidence="11">The sequence shown here is derived from an EMBL/GenBank/DDBJ whole genome shotgun (WGS) entry which is preliminary data.</text>
</comment>
<feature type="domain" description="Phytochrome chromophore attachment site" evidence="9">
    <location>
        <begin position="156"/>
        <end position="331"/>
    </location>
</feature>
<evidence type="ECO:0000256" key="6">
    <source>
        <dbReference type="ARBA" id="ARBA00023015"/>
    </source>
</evidence>
<evidence type="ECO:0000256" key="8">
    <source>
        <dbReference type="ARBA" id="ARBA00023170"/>
    </source>
</evidence>
<sequence>MENFMPYLQHIQRGSMIQPFGFLLAFDAKSLKVIAFSENAPEMLSAVSHAASGIDDDSPNLCIGSTVASLFADPGATMLSMVLGHADASSLNPILIESKSSDKLFYAIVHHATGCLVVDFEPENSFEFPTAVVWASLSYKFAAKAITKIQSLPGGSMDVLCNTLVQEVFDLTGYDRVMAYKFHEDNHGSVIAEITKPGLEPYIGLHYPATDIPQAARFLFMKNRVRMISDCHLRPVKIVQDEEFPFHVSLSGSALRAPHSCHVQYMKNMKSVASLVMAVVLNEDGEDLEVVMEQAAHQNQRKKLWGLIICHHGSSRYVPFPVRHACELVAQLFAAHINKELELEKHMQEKSILGMQARLSSMLFWEPCPLSIISGSPNIMDLVKCDGAALLYGDKVWQLHTTPTVSQIRDIAIWLSDVQRDSSFVSFDSIQDAAYPGLASLGDKICGLAMGKISSSIILFWFRSRTTSEIKWGGAKHDPCDKDDNRRMNPRLSFKEFLEVGQMKSLAWNSYEMDAMNSLQLVVRGSLDDAIKLAKVPHLNNKIGHLRPNVLSEVQAATTETVLLMEIATVPIMSVDGNGLVIGWNQKAEQVTGLKVDEALGRHMLTLVEESSLPNVKRVLSSALRGIEDKEVRLEVKSHGSKKGDGPVIMVVNACINRDFYEDVAGVCFVAQDMNVRMLHSEGNTEALINYNPNLLTPMFGADKSGRCNEWNAAMTRLTGWHREEILHKMLLGEVFGCSNASCVLKGKDAFIRIFILISSILVSDKIKNEVPFGFFERNGRYIECLLSATRKENANGVLTGVSCFLHFPSHELQRALHVRQVSEETAIQRSTYLGLGMDEFVLQDMMKILSDFLFASVKLCPIGGSIAISPNWTKDSIGENIDVIDLELRIKEQMIVVPEEVLAQMFQANNEDQQEEGLTLVLACKNLLSLMN</sequence>
<evidence type="ECO:0000313" key="12">
    <source>
        <dbReference type="Proteomes" id="UP000636709"/>
    </source>
</evidence>
<evidence type="ECO:0000313" key="11">
    <source>
        <dbReference type="EMBL" id="KAF8711431.1"/>
    </source>
</evidence>
<gene>
    <name evidence="11" type="ORF">HU200_029463</name>
</gene>
<comment type="function">
    <text evidence="1">Regulatory photoreceptor which exists in two forms that are reversibly interconvertible by light: the Pr form that absorbs maximally in the red region of the spectrum and the Pfr form that absorbs maximally in the far-red region. Photoconversion of Pr to Pfr induces an array of morphogenic responses, whereas reconversion of Pfr to Pr cancels the induction of those responses. Pfr controls the expression of a number of nuclear genes including those encoding the small subunit of ribulose-bisphosphate carboxylase, chlorophyll A/B binding protein, protochlorophyllide reductase, rRNA, etc. It also controls the expression of its own gene(s) in a negative feedback fashion.</text>
</comment>
<proteinExistence type="inferred from homology"/>
<dbReference type="GO" id="GO:0009881">
    <property type="term" value="F:photoreceptor activity"/>
    <property type="evidence" value="ECO:0007669"/>
    <property type="project" value="UniProtKB-KW"/>
</dbReference>
<dbReference type="NCBIfam" id="TIGR00229">
    <property type="entry name" value="sensory_box"/>
    <property type="match status" value="1"/>
</dbReference>
<keyword evidence="8" id="KW-0675">Receptor</keyword>
<dbReference type="PROSITE" id="PS00245">
    <property type="entry name" value="PHYTOCHROME_1"/>
    <property type="match status" value="1"/>
</dbReference>
<dbReference type="PROSITE" id="PS50046">
    <property type="entry name" value="PHYTOCHROME_2"/>
    <property type="match status" value="1"/>
</dbReference>
<evidence type="ECO:0000256" key="5">
    <source>
        <dbReference type="ARBA" id="ARBA00022991"/>
    </source>
</evidence>
<dbReference type="CDD" id="cd00130">
    <property type="entry name" value="PAS"/>
    <property type="match status" value="2"/>
</dbReference>
<dbReference type="InterPro" id="IPR013515">
    <property type="entry name" value="Phytochrome_cen-reg"/>
</dbReference>
<dbReference type="InterPro" id="IPR003018">
    <property type="entry name" value="GAF"/>
</dbReference>
<keyword evidence="12" id="KW-1185">Reference proteome</keyword>
<dbReference type="InterPro" id="IPR001294">
    <property type="entry name" value="Phytochrome"/>
</dbReference>
<evidence type="ECO:0000256" key="1">
    <source>
        <dbReference type="ARBA" id="ARBA00002479"/>
    </source>
</evidence>
<dbReference type="InterPro" id="IPR013767">
    <property type="entry name" value="PAS_fold"/>
</dbReference>
<dbReference type="Pfam" id="PF08446">
    <property type="entry name" value="PAS_2"/>
    <property type="match status" value="1"/>
</dbReference>
<dbReference type="PANTHER" id="PTHR47876:SF3">
    <property type="entry name" value="PHYTOCHROME 1"/>
    <property type="match status" value="1"/>
</dbReference>
<evidence type="ECO:0000259" key="9">
    <source>
        <dbReference type="PROSITE" id="PS50046"/>
    </source>
</evidence>
<keyword evidence="4" id="KW-0716">Sensory transduction</keyword>
<keyword evidence="7" id="KW-0804">Transcription</keyword>
<accession>A0A835BU46</accession>
<dbReference type="PANTHER" id="PTHR47876">
    <property type="entry name" value="OS08G0260000 PROTEIN"/>
    <property type="match status" value="1"/>
</dbReference>